<evidence type="ECO:0000313" key="5">
    <source>
        <dbReference type="Proteomes" id="UP000076486"/>
    </source>
</evidence>
<dbReference type="PATRIC" id="fig|1365248.3.peg.4166"/>
<dbReference type="Pfam" id="PF04450">
    <property type="entry name" value="BSP"/>
    <property type="match status" value="1"/>
</dbReference>
<dbReference type="SMART" id="SM00495">
    <property type="entry name" value="ChtBD3"/>
    <property type="match status" value="2"/>
</dbReference>
<proteinExistence type="predicted"/>
<protein>
    <recommendedName>
        <fullName evidence="3">F5/8 type C domain-containing protein</fullName>
    </recommendedName>
</protein>
<dbReference type="GO" id="GO:0030246">
    <property type="term" value="F:carbohydrate binding"/>
    <property type="evidence" value="ECO:0007669"/>
    <property type="project" value="InterPro"/>
</dbReference>
<dbReference type="AlphaFoldDB" id="A0A161YH18"/>
<organism evidence="4 5">
    <name type="scientific">Pseudoalteromonas luteoviolacea CPMOR-1</name>
    <dbReference type="NCBI Taxonomy" id="1365248"/>
    <lineage>
        <taxon>Bacteria</taxon>
        <taxon>Pseudomonadati</taxon>
        <taxon>Pseudomonadota</taxon>
        <taxon>Gammaproteobacteria</taxon>
        <taxon>Alteromonadales</taxon>
        <taxon>Pseudoalteromonadaceae</taxon>
        <taxon>Pseudoalteromonas</taxon>
    </lineage>
</organism>
<dbReference type="Pfam" id="PF00754">
    <property type="entry name" value="F5_F8_type_C"/>
    <property type="match status" value="2"/>
</dbReference>
<evidence type="ECO:0000256" key="1">
    <source>
        <dbReference type="ARBA" id="ARBA00022801"/>
    </source>
</evidence>
<dbReference type="SUPFAM" id="SSF49299">
    <property type="entry name" value="PKD domain"/>
    <property type="match status" value="1"/>
</dbReference>
<dbReference type="InterPro" id="IPR013783">
    <property type="entry name" value="Ig-like_fold"/>
</dbReference>
<dbReference type="SUPFAM" id="SSF49785">
    <property type="entry name" value="Galactose-binding domain-like"/>
    <property type="match status" value="3"/>
</dbReference>
<evidence type="ECO:0000256" key="2">
    <source>
        <dbReference type="SAM" id="SignalP"/>
    </source>
</evidence>
<dbReference type="InterPro" id="IPR000421">
    <property type="entry name" value="FA58C"/>
</dbReference>
<accession>A0A161YH18</accession>
<feature type="chain" id="PRO_5007830298" description="F5/8 type C domain-containing protein" evidence="2">
    <location>
        <begin position="21"/>
        <end position="905"/>
    </location>
</feature>
<reference evidence="4 5" key="1">
    <citation type="submission" date="2013-07" db="EMBL/GenBank/DDBJ databases">
        <title>Comparative Genomic and Metabolomic Analysis of Twelve Strains of Pseudoalteromonas luteoviolacea.</title>
        <authorList>
            <person name="Vynne N.G."/>
            <person name="Mansson M."/>
            <person name="Gram L."/>
        </authorList>
    </citation>
    <scope>NUCLEOTIDE SEQUENCE [LARGE SCALE GENOMIC DNA]</scope>
    <source>
        <strain evidence="4 5">CPMOR-1</strain>
    </source>
</reference>
<dbReference type="Gene3D" id="2.10.10.20">
    <property type="entry name" value="Carbohydrate-binding module superfamily 5/12"/>
    <property type="match status" value="2"/>
</dbReference>
<name>A0A161YH18_9GAMM</name>
<comment type="caution">
    <text evidence="4">The sequence shown here is derived from an EMBL/GenBank/DDBJ whole genome shotgun (WGS) entry which is preliminary data.</text>
</comment>
<evidence type="ECO:0000259" key="3">
    <source>
        <dbReference type="PROSITE" id="PS50022"/>
    </source>
</evidence>
<dbReference type="EMBL" id="AUYC01000047">
    <property type="protein sequence ID" value="KZN60094.1"/>
    <property type="molecule type" value="Genomic_DNA"/>
</dbReference>
<dbReference type="Gene3D" id="2.60.40.10">
    <property type="entry name" value="Immunoglobulins"/>
    <property type="match status" value="1"/>
</dbReference>
<evidence type="ECO:0000313" key="4">
    <source>
        <dbReference type="EMBL" id="KZN60094.1"/>
    </source>
</evidence>
<sequence>MKRFALCALALAIQSTSVHAHSGHTHQNIQTTVLNEWQDKTSYKKGHRVTHQGAIYQANWWTEGDTPAINKSGAWQFVQFINSELSTPNPWLHAQVYTKGQIVAFKGELYKAKWWTLNEDPDVSQVWAKIAHDKKNDPISQMSLIGNNITLSEQKAESPAGEALSNAFDGDPRTKYVTLKPQSWIQVSLEQPQSLAKYQLTSANDAPGRDPHTWTLQGSNDGENWQIIDTQNDQAFDKRFEQKTYVVDNAKPYQHYRFDLTHKGTDDWGYDLLQIAEIDLFTNTQLPIAGINSETSTVFVGEVLELKDASLNQPNSFEWQFEQGTPATSLAQNPVVTFNTPGVKNIELVSYNWHGRSEVVNQTVKVVDPANPWHGFAYPEIKFAHEDTESAGYKRIHRLFPDLEKTINDVTLKVNQYLYKHYGESPEFDSVTFSLKWMDTLAYRAGSGRNMEIAFSTKYITESLANATDEEVIYELLGVFWHELVHGYQHFPTGHMADGNETHAIVEGIADLVRIRAGFHATRSPSPSKNWLGGYTNTGFFLSWIQDNYDDDFTYKINQMVLTSQREGWEWTLEEALKRILNQDINTLWQKYQATLGAASEAPAIPADQISLVELGTDITASAQPADPIYDVTKAIDGDRYTKYLTINDQSEITFSTHGTGQLVAYRLTVGDNQPSRDPSSWTLFGSQDGIAWQEVDAQSNQVFNQRLETREFTLAPTQHYQHFRFNFFNSGQQSNGESLFQLAEIDLLADKATVALPVTLENFVLLGGQASAEHEGFSQWGEGYQSAFDGNFDNKYVALTDTGWLQFIAKQPHTLSAYSITSGNDAPERDPTNWSLQGSNDGVQWYAIDTRQSEQFTERNQTRTFRVDNTTAYSHYRIDLTHTATDANGNNLLQLSEIALYHAK</sequence>
<dbReference type="Gene3D" id="2.60.120.260">
    <property type="entry name" value="Galactose-binding domain-like"/>
    <property type="match status" value="3"/>
</dbReference>
<dbReference type="Proteomes" id="UP000076486">
    <property type="component" value="Unassembled WGS sequence"/>
</dbReference>
<feature type="domain" description="F5/8 type C" evidence="3">
    <location>
        <begin position="136"/>
        <end position="237"/>
    </location>
</feature>
<dbReference type="RefSeq" id="WP_063369400.1">
    <property type="nucleotide sequence ID" value="NZ_AUYC01000047.1"/>
</dbReference>
<dbReference type="InterPro" id="IPR007541">
    <property type="entry name" value="Uncharacterised_BSP"/>
</dbReference>
<dbReference type="GO" id="GO:0005975">
    <property type="term" value="P:carbohydrate metabolic process"/>
    <property type="evidence" value="ECO:0007669"/>
    <property type="project" value="InterPro"/>
</dbReference>
<dbReference type="GO" id="GO:0005576">
    <property type="term" value="C:extracellular region"/>
    <property type="evidence" value="ECO:0007669"/>
    <property type="project" value="InterPro"/>
</dbReference>
<dbReference type="PROSITE" id="PS50022">
    <property type="entry name" value="FA58C_3"/>
    <property type="match status" value="1"/>
</dbReference>
<feature type="signal peptide" evidence="2">
    <location>
        <begin position="1"/>
        <end position="20"/>
    </location>
</feature>
<dbReference type="Pfam" id="PF02839">
    <property type="entry name" value="CBM_5_12"/>
    <property type="match status" value="2"/>
</dbReference>
<dbReference type="GO" id="GO:0004553">
    <property type="term" value="F:hydrolase activity, hydrolyzing O-glycosyl compounds"/>
    <property type="evidence" value="ECO:0007669"/>
    <property type="project" value="InterPro"/>
</dbReference>
<dbReference type="InterPro" id="IPR036573">
    <property type="entry name" value="CBM_sf_5/12"/>
</dbReference>
<dbReference type="PANTHER" id="PTHR33321">
    <property type="match status" value="1"/>
</dbReference>
<gene>
    <name evidence="4" type="ORF">N473_25205</name>
</gene>
<keyword evidence="2" id="KW-0732">Signal</keyword>
<dbReference type="SUPFAM" id="SSF51055">
    <property type="entry name" value="Carbohydrate binding domain"/>
    <property type="match status" value="2"/>
</dbReference>
<dbReference type="InterPro" id="IPR003610">
    <property type="entry name" value="CBM5/12"/>
</dbReference>
<dbReference type="PANTHER" id="PTHR33321:SF12">
    <property type="entry name" value="PLANT BASIC SECRETORY PROTEIN (BSP) FAMILY PROTEIN"/>
    <property type="match status" value="1"/>
</dbReference>
<keyword evidence="1" id="KW-0378">Hydrolase</keyword>
<dbReference type="InterPro" id="IPR008979">
    <property type="entry name" value="Galactose-bd-like_sf"/>
</dbReference>
<dbReference type="CDD" id="cd12215">
    <property type="entry name" value="ChiC_BD"/>
    <property type="match status" value="2"/>
</dbReference>
<dbReference type="InterPro" id="IPR035986">
    <property type="entry name" value="PKD_dom_sf"/>
</dbReference>